<dbReference type="AlphaFoldDB" id="A0A4Y4B7R1"/>
<feature type="transmembrane region" description="Helical" evidence="1">
    <location>
        <begin position="7"/>
        <end position="32"/>
    </location>
</feature>
<gene>
    <name evidence="2" type="ORF">MLI01_25010</name>
</gene>
<dbReference type="EMBL" id="BJNQ01000018">
    <property type="protein sequence ID" value="GEC76356.1"/>
    <property type="molecule type" value="Genomic_DNA"/>
</dbReference>
<feature type="transmembrane region" description="Helical" evidence="1">
    <location>
        <begin position="111"/>
        <end position="136"/>
    </location>
</feature>
<keyword evidence="1" id="KW-1133">Transmembrane helix</keyword>
<accession>A0A4Y4B7R1</accession>
<feature type="transmembrane region" description="Helical" evidence="1">
    <location>
        <begin position="44"/>
        <end position="68"/>
    </location>
</feature>
<evidence type="ECO:0000313" key="2">
    <source>
        <dbReference type="EMBL" id="GEC76356.1"/>
    </source>
</evidence>
<name>A0A4Y4B7R1_MICMQ</name>
<dbReference type="RefSeq" id="WP_141387303.1">
    <property type="nucleotide sequence ID" value="NZ_BJNQ01000018.1"/>
</dbReference>
<dbReference type="InterPro" id="IPR021354">
    <property type="entry name" value="DUF2975"/>
</dbReference>
<dbReference type="Pfam" id="PF11188">
    <property type="entry name" value="DUF2975"/>
    <property type="match status" value="1"/>
</dbReference>
<evidence type="ECO:0000256" key="1">
    <source>
        <dbReference type="SAM" id="Phobius"/>
    </source>
</evidence>
<feature type="transmembrane region" description="Helical" evidence="1">
    <location>
        <begin position="84"/>
        <end position="105"/>
    </location>
</feature>
<proteinExistence type="predicted"/>
<evidence type="ECO:0000313" key="3">
    <source>
        <dbReference type="Proteomes" id="UP000317410"/>
    </source>
</evidence>
<keyword evidence="1" id="KW-0812">Transmembrane</keyword>
<organism evidence="2 3">
    <name type="scientific">Microbacterium maritypicum</name>
    <name type="common">Microbacterium liquefaciens</name>
    <dbReference type="NCBI Taxonomy" id="33918"/>
    <lineage>
        <taxon>Bacteria</taxon>
        <taxon>Bacillati</taxon>
        <taxon>Actinomycetota</taxon>
        <taxon>Actinomycetes</taxon>
        <taxon>Micrococcales</taxon>
        <taxon>Microbacteriaceae</taxon>
        <taxon>Microbacterium</taxon>
    </lineage>
</organism>
<sequence>MGKLTILVLRIVIAVAMLGSVAVQALIVPLLWLDLGENELWGRIFLVSLVVPGVGTLQVFGVCVWMLLTRVRAGSIFSESSFRYVDVIIGAILTAALLTWILAALLAQGSIAPGVVALIGGAGVVLAGMALLVVVMKALLRQAIDREAEARSWRSELDNEVI</sequence>
<dbReference type="Proteomes" id="UP000317410">
    <property type="component" value="Unassembled WGS sequence"/>
</dbReference>
<comment type="caution">
    <text evidence="2">The sequence shown here is derived from an EMBL/GenBank/DDBJ whole genome shotgun (WGS) entry which is preliminary data.</text>
</comment>
<keyword evidence="1" id="KW-0472">Membrane</keyword>
<reference evidence="2 3" key="1">
    <citation type="submission" date="2019-06" db="EMBL/GenBank/DDBJ databases">
        <title>Whole genome shotgun sequence of Microbacterium liquefaciens NBRC 15037.</title>
        <authorList>
            <person name="Hosoyama A."/>
            <person name="Uohara A."/>
            <person name="Ohji S."/>
            <person name="Ichikawa N."/>
        </authorList>
    </citation>
    <scope>NUCLEOTIDE SEQUENCE [LARGE SCALE GENOMIC DNA]</scope>
    <source>
        <strain evidence="2 3">NBRC 15037</strain>
    </source>
</reference>
<protein>
    <submittedName>
        <fullName evidence="2">Uncharacterized protein</fullName>
    </submittedName>
</protein>